<dbReference type="GO" id="GO:0016740">
    <property type="term" value="F:transferase activity"/>
    <property type="evidence" value="ECO:0007669"/>
    <property type="project" value="UniProtKB-KW"/>
</dbReference>
<organism evidence="1 2">
    <name type="scientific">Tenacibaculum piscium</name>
    <dbReference type="NCBI Taxonomy" id="1458515"/>
    <lineage>
        <taxon>Bacteria</taxon>
        <taxon>Pseudomonadati</taxon>
        <taxon>Bacteroidota</taxon>
        <taxon>Flavobacteriia</taxon>
        <taxon>Flavobacteriales</taxon>
        <taxon>Flavobacteriaceae</taxon>
        <taxon>Tenacibaculum</taxon>
    </lineage>
</organism>
<evidence type="ECO:0000313" key="1">
    <source>
        <dbReference type="EMBL" id="SOS74484.1"/>
    </source>
</evidence>
<name>A0A2H1YG51_9FLAO</name>
<accession>A0A2H1YG51</accession>
<dbReference type="AlphaFoldDB" id="A0A2H1YG51"/>
<dbReference type="OrthoDB" id="9793805at2"/>
<dbReference type="RefSeq" id="WP_101916962.1">
    <property type="nucleotide sequence ID" value="NZ_OENF01000012.1"/>
</dbReference>
<reference evidence="2" key="1">
    <citation type="submission" date="2017-11" db="EMBL/GenBank/DDBJ databases">
        <authorList>
            <person name="Duchaud E."/>
        </authorList>
    </citation>
    <scope>NUCLEOTIDE SEQUENCE [LARGE SCALE GENOMIC DNA]</scope>
    <source>
        <strain evidence="2">Tenacibaculum sp. TNO020</strain>
    </source>
</reference>
<keyword evidence="2" id="KW-1185">Reference proteome</keyword>
<keyword evidence="1" id="KW-0808">Transferase</keyword>
<gene>
    <name evidence="1" type="ORF">TNO020_20163</name>
</gene>
<dbReference type="Proteomes" id="UP000234211">
    <property type="component" value="Unassembled WGS sequence"/>
</dbReference>
<sequence length="343" mass="39174">MKILYAFQGTGNGHASRATEILPYLQQKGEVDVLISGYQCDLALPFEVKYKYYGLSFIFGEKGGIDFWETIKKAKLKNLFNEIKSVPIEQYDLIINDFEPITAWASKFKNTPIISLSHQSAVLDKNAPKYGTLRLERLILKYYAPVKKKFGFHFKSYSSKIFTPIIRKKIRHSTVINKGHYTVYLPAYSDKKIIKILSKIDDIKWEVFSKHTKENIIKNNVIIKPINGDSFMKSISSCKGVICGAGFETPAEALFLKKKLLVIPMKNQYEQQCNALSLKEMGVTVLKNFNKKQVLKITRWTASKEIINVNYPDATQDILDSVLAPYYNQNYNPQTTLPVATIV</sequence>
<dbReference type="Pfam" id="PF13528">
    <property type="entry name" value="Glyco_trans_1_3"/>
    <property type="match status" value="1"/>
</dbReference>
<evidence type="ECO:0000313" key="2">
    <source>
        <dbReference type="Proteomes" id="UP000234211"/>
    </source>
</evidence>
<dbReference type="EMBL" id="OENF01000012">
    <property type="protein sequence ID" value="SOS74484.1"/>
    <property type="molecule type" value="Genomic_DNA"/>
</dbReference>
<dbReference type="SUPFAM" id="SSF53756">
    <property type="entry name" value="UDP-Glycosyltransferase/glycogen phosphorylase"/>
    <property type="match status" value="1"/>
</dbReference>
<proteinExistence type="predicted"/>
<protein>
    <submittedName>
        <fullName evidence="1">Glycosyl transferase</fullName>
    </submittedName>
</protein>
<dbReference type="Gene3D" id="3.40.50.2000">
    <property type="entry name" value="Glycogen Phosphorylase B"/>
    <property type="match status" value="1"/>
</dbReference>